<dbReference type="PROSITE" id="PS00211">
    <property type="entry name" value="ABC_TRANSPORTER_1"/>
    <property type="match status" value="1"/>
</dbReference>
<keyword evidence="8" id="KW-1278">Translocase</keyword>
<dbReference type="PROSITE" id="PS50929">
    <property type="entry name" value="ABC_TM1F"/>
    <property type="match status" value="1"/>
</dbReference>
<name>A0AAV4SM36_9ARAC</name>
<dbReference type="InterPro" id="IPR003439">
    <property type="entry name" value="ABC_transporter-like_ATP-bd"/>
</dbReference>
<evidence type="ECO:0000259" key="13">
    <source>
        <dbReference type="PROSITE" id="PS50893"/>
    </source>
</evidence>
<dbReference type="GO" id="GO:0005778">
    <property type="term" value="C:peroxisomal membrane"/>
    <property type="evidence" value="ECO:0007669"/>
    <property type="project" value="UniProtKB-SubCell"/>
</dbReference>
<feature type="compositionally biased region" description="Low complexity" evidence="12">
    <location>
        <begin position="777"/>
        <end position="786"/>
    </location>
</feature>
<keyword evidence="4" id="KW-0812">Transmembrane</keyword>
<dbReference type="GO" id="GO:0042760">
    <property type="term" value="P:very long-chain fatty acid catabolic process"/>
    <property type="evidence" value="ECO:0007669"/>
    <property type="project" value="TreeGrafter"/>
</dbReference>
<proteinExistence type="inferred from homology"/>
<evidence type="ECO:0000313" key="16">
    <source>
        <dbReference type="Proteomes" id="UP001054837"/>
    </source>
</evidence>
<sequence length="795" mass="89757">MTNTFSKFVQKISEKTTIPPEKVSLCMVSGVCLLYATRVGFPMLAKTIKSLKNRATKAQQQISSTSPQKNAGNLVINENELIDELGPCKEAQDTKKEENSIYDLKNFPAFNKVFLQQLAKLIKVMIPGVWNIEAGLLVLHTFSLIMRTFLSIYVAKLEGCVVKFIVRKDIRMFTVQLTKWLLIALPATFLNSLIRFLESQLALAFRTRLVRYAYSLYFKNQTYYRVSNLDGRLENADHCLTEDITSFAQSIAHLYSHITKPLLDLIIINFTLFKMARSMGSYGSSGQLFAAAVVCLTAHILRKVTPKFGKLVSEEAKRKGYLRFVHSRLITNAEEIAFYGGHKVELSLLQKSYKALAWQMNQIYNKKLWYVMLEQFLMKYCWSAAGMIIISLPIMTGYTKTDANDSYSDDGVSTRTQYMTTAKNILIAGGDATERLMSSYKEITELAGYTARVSRMLTVFEEVSDGKYQRTLTASSSKSFKKASDLKGLKFKDGMPEIIGQVIEKNSIIKLEGVPIITPNCDIVVPSLSFTMTTDMHVLITGPNGCGKSSLFRIVRGLWPVYVGLLERPPENQMFYIPQRPYMSVGTLRDQVIYPHTPDDMKECNITDEDLFAVLGIVHLQHIVFREGGWNAKRDWKDVLSGGEKQRMGMARLFYHKPQFALLDECTSAVSIDVESQIYQSAKDNGISLLTITHRPSLWKFHTHLLQFDGEGGWSLEPLDTNTRLSLRDEKEKLEASLTGVPQMERRLRELCTLLGEDSAVMESSSQLPSPQKDGSSDNNDSSYDSPVMVENLSD</sequence>
<protein>
    <submittedName>
        <fullName evidence="15">ATP-binding cassette sub-family D member 1</fullName>
    </submittedName>
</protein>
<feature type="domain" description="ABC transmembrane type-1" evidence="14">
    <location>
        <begin position="138"/>
        <end position="378"/>
    </location>
</feature>
<dbReference type="Pfam" id="PF00005">
    <property type="entry name" value="ABC_tran"/>
    <property type="match status" value="1"/>
</dbReference>
<feature type="region of interest" description="Disordered" evidence="12">
    <location>
        <begin position="760"/>
        <end position="795"/>
    </location>
</feature>
<dbReference type="InterPro" id="IPR027417">
    <property type="entry name" value="P-loop_NTPase"/>
</dbReference>
<comment type="caution">
    <text evidence="15">The sequence shown here is derived from an EMBL/GenBank/DDBJ whole genome shotgun (WGS) entry which is preliminary data.</text>
</comment>
<dbReference type="AlphaFoldDB" id="A0AAV4SM36"/>
<evidence type="ECO:0000313" key="15">
    <source>
        <dbReference type="EMBL" id="GIY35458.1"/>
    </source>
</evidence>
<evidence type="ECO:0000259" key="14">
    <source>
        <dbReference type="PROSITE" id="PS50929"/>
    </source>
</evidence>
<dbReference type="Pfam" id="PF06472">
    <property type="entry name" value="ABC_membrane_2"/>
    <property type="match status" value="1"/>
</dbReference>
<evidence type="ECO:0000256" key="4">
    <source>
        <dbReference type="ARBA" id="ARBA00022692"/>
    </source>
</evidence>
<reference evidence="15 16" key="1">
    <citation type="submission" date="2021-06" db="EMBL/GenBank/DDBJ databases">
        <title>Caerostris darwini draft genome.</title>
        <authorList>
            <person name="Kono N."/>
            <person name="Arakawa K."/>
        </authorList>
    </citation>
    <scope>NUCLEOTIDE SEQUENCE [LARGE SCALE GENOMIC DNA]</scope>
</reference>
<evidence type="ECO:0000256" key="9">
    <source>
        <dbReference type="ARBA" id="ARBA00022989"/>
    </source>
</evidence>
<keyword evidence="10" id="KW-0472">Membrane</keyword>
<dbReference type="FunFam" id="3.40.50.300:FF:000800">
    <property type="entry name" value="ATP-binding cassette sub-family D member 1"/>
    <property type="match status" value="1"/>
</dbReference>
<keyword evidence="3" id="KW-0813">Transport</keyword>
<evidence type="ECO:0000256" key="3">
    <source>
        <dbReference type="ARBA" id="ARBA00022448"/>
    </source>
</evidence>
<keyword evidence="16" id="KW-1185">Reference proteome</keyword>
<dbReference type="GO" id="GO:0006635">
    <property type="term" value="P:fatty acid beta-oxidation"/>
    <property type="evidence" value="ECO:0007669"/>
    <property type="project" value="TreeGrafter"/>
</dbReference>
<dbReference type="GO" id="GO:0016887">
    <property type="term" value="F:ATP hydrolysis activity"/>
    <property type="evidence" value="ECO:0007669"/>
    <property type="project" value="InterPro"/>
</dbReference>
<dbReference type="EMBL" id="BPLQ01008169">
    <property type="protein sequence ID" value="GIY35458.1"/>
    <property type="molecule type" value="Genomic_DNA"/>
</dbReference>
<dbReference type="GO" id="GO:0005524">
    <property type="term" value="F:ATP binding"/>
    <property type="evidence" value="ECO:0007669"/>
    <property type="project" value="UniProtKB-KW"/>
</dbReference>
<organism evidence="15 16">
    <name type="scientific">Caerostris darwini</name>
    <dbReference type="NCBI Taxonomy" id="1538125"/>
    <lineage>
        <taxon>Eukaryota</taxon>
        <taxon>Metazoa</taxon>
        <taxon>Ecdysozoa</taxon>
        <taxon>Arthropoda</taxon>
        <taxon>Chelicerata</taxon>
        <taxon>Arachnida</taxon>
        <taxon>Araneae</taxon>
        <taxon>Araneomorphae</taxon>
        <taxon>Entelegynae</taxon>
        <taxon>Araneoidea</taxon>
        <taxon>Araneidae</taxon>
        <taxon>Caerostris</taxon>
    </lineage>
</organism>
<gene>
    <name evidence="15" type="primary">abcd1</name>
    <name evidence="15" type="ORF">CDAR_239371</name>
</gene>
<feature type="domain" description="ABC transporter" evidence="13">
    <location>
        <begin position="509"/>
        <end position="764"/>
    </location>
</feature>
<evidence type="ECO:0000256" key="6">
    <source>
        <dbReference type="ARBA" id="ARBA00022801"/>
    </source>
</evidence>
<keyword evidence="11" id="KW-0576">Peroxisome</keyword>
<dbReference type="SUPFAM" id="SSF52540">
    <property type="entry name" value="P-loop containing nucleoside triphosphate hydrolases"/>
    <property type="match status" value="1"/>
</dbReference>
<dbReference type="InterPro" id="IPR036640">
    <property type="entry name" value="ABC1_TM_sf"/>
</dbReference>
<accession>A0AAV4SM36</accession>
<dbReference type="CDD" id="cd03223">
    <property type="entry name" value="ABCD_peroxisomal_ALDP"/>
    <property type="match status" value="1"/>
</dbReference>
<dbReference type="Proteomes" id="UP001054837">
    <property type="component" value="Unassembled WGS sequence"/>
</dbReference>
<evidence type="ECO:0000256" key="10">
    <source>
        <dbReference type="ARBA" id="ARBA00023136"/>
    </source>
</evidence>
<evidence type="ECO:0000256" key="5">
    <source>
        <dbReference type="ARBA" id="ARBA00022741"/>
    </source>
</evidence>
<dbReference type="PROSITE" id="PS50893">
    <property type="entry name" value="ABC_TRANSPORTER_2"/>
    <property type="match status" value="1"/>
</dbReference>
<evidence type="ECO:0000256" key="12">
    <source>
        <dbReference type="SAM" id="MobiDB-lite"/>
    </source>
</evidence>
<keyword evidence="5" id="KW-0547">Nucleotide-binding</keyword>
<evidence type="ECO:0000256" key="2">
    <source>
        <dbReference type="ARBA" id="ARBA00008575"/>
    </source>
</evidence>
<dbReference type="SUPFAM" id="SSF90123">
    <property type="entry name" value="ABC transporter transmembrane region"/>
    <property type="match status" value="1"/>
</dbReference>
<keyword evidence="9" id="KW-1133">Transmembrane helix</keyword>
<dbReference type="InterPro" id="IPR011527">
    <property type="entry name" value="ABC1_TM_dom"/>
</dbReference>
<keyword evidence="7 15" id="KW-0067">ATP-binding</keyword>
<dbReference type="GO" id="GO:0005324">
    <property type="term" value="F:long-chain fatty acid transmembrane transporter activity"/>
    <property type="evidence" value="ECO:0007669"/>
    <property type="project" value="TreeGrafter"/>
</dbReference>
<dbReference type="PANTHER" id="PTHR11384:SF67">
    <property type="entry name" value="ATP-BINDING CASSETTE SUB-FAMILY D MEMBER 1"/>
    <property type="match status" value="1"/>
</dbReference>
<comment type="similarity">
    <text evidence="2">Belongs to the ABC transporter superfamily. ABCD family. Peroxisomal fatty acyl CoA transporter (TC 3.A.1.203) subfamily.</text>
</comment>
<dbReference type="Gene3D" id="3.40.50.300">
    <property type="entry name" value="P-loop containing nucleotide triphosphate hydrolases"/>
    <property type="match status" value="1"/>
</dbReference>
<dbReference type="GO" id="GO:0015910">
    <property type="term" value="P:long-chain fatty acid import into peroxisome"/>
    <property type="evidence" value="ECO:0007669"/>
    <property type="project" value="TreeGrafter"/>
</dbReference>
<dbReference type="GO" id="GO:0007031">
    <property type="term" value="P:peroxisome organization"/>
    <property type="evidence" value="ECO:0007669"/>
    <property type="project" value="TreeGrafter"/>
</dbReference>
<evidence type="ECO:0000256" key="1">
    <source>
        <dbReference type="ARBA" id="ARBA00004585"/>
    </source>
</evidence>
<keyword evidence="6" id="KW-0378">Hydrolase</keyword>
<dbReference type="PANTHER" id="PTHR11384">
    <property type="entry name" value="ATP-BINDING CASSETTE, SUB-FAMILY D MEMBER"/>
    <property type="match status" value="1"/>
</dbReference>
<comment type="subcellular location">
    <subcellularLocation>
        <location evidence="1">Peroxisome membrane</location>
        <topology evidence="1">Multi-pass membrane protein</topology>
    </subcellularLocation>
</comment>
<evidence type="ECO:0000256" key="8">
    <source>
        <dbReference type="ARBA" id="ARBA00022967"/>
    </source>
</evidence>
<dbReference type="GO" id="GO:0140359">
    <property type="term" value="F:ABC-type transporter activity"/>
    <property type="evidence" value="ECO:0007669"/>
    <property type="project" value="InterPro"/>
</dbReference>
<dbReference type="InterPro" id="IPR050835">
    <property type="entry name" value="ABC_transporter_sub-D"/>
</dbReference>
<evidence type="ECO:0000256" key="11">
    <source>
        <dbReference type="ARBA" id="ARBA00023140"/>
    </source>
</evidence>
<dbReference type="InterPro" id="IPR017871">
    <property type="entry name" value="ABC_transporter-like_CS"/>
</dbReference>
<evidence type="ECO:0000256" key="7">
    <source>
        <dbReference type="ARBA" id="ARBA00022840"/>
    </source>
</evidence>